<keyword evidence="1" id="KW-0472">Membrane</keyword>
<organism evidence="2 3">
    <name type="scientific">Pseudomonas syringae pv. maculicola</name>
    <dbReference type="NCBI Taxonomy" id="59511"/>
    <lineage>
        <taxon>Bacteria</taxon>
        <taxon>Pseudomonadati</taxon>
        <taxon>Pseudomonadota</taxon>
        <taxon>Gammaproteobacteria</taxon>
        <taxon>Pseudomonadales</taxon>
        <taxon>Pseudomonadaceae</taxon>
        <taxon>Pseudomonas</taxon>
    </lineage>
</organism>
<accession>A0A0N0G1M1</accession>
<evidence type="ECO:0000313" key="3">
    <source>
        <dbReference type="Proteomes" id="UP000271631"/>
    </source>
</evidence>
<evidence type="ECO:0008006" key="4">
    <source>
        <dbReference type="Google" id="ProtNLM"/>
    </source>
</evidence>
<feature type="transmembrane region" description="Helical" evidence="1">
    <location>
        <begin position="12"/>
        <end position="30"/>
    </location>
</feature>
<evidence type="ECO:0000256" key="1">
    <source>
        <dbReference type="SAM" id="Phobius"/>
    </source>
</evidence>
<dbReference type="AlphaFoldDB" id="A0A0N0G1M1"/>
<feature type="transmembrane region" description="Helical" evidence="1">
    <location>
        <begin position="364"/>
        <end position="380"/>
    </location>
</feature>
<feature type="transmembrane region" description="Helical" evidence="1">
    <location>
        <begin position="305"/>
        <end position="327"/>
    </location>
</feature>
<feature type="transmembrane region" description="Helical" evidence="1">
    <location>
        <begin position="339"/>
        <end position="358"/>
    </location>
</feature>
<keyword evidence="1" id="KW-0812">Transmembrane</keyword>
<feature type="transmembrane region" description="Helical" evidence="1">
    <location>
        <begin position="205"/>
        <end position="222"/>
    </location>
</feature>
<protein>
    <recommendedName>
        <fullName evidence="4">O-antigen ligase domain-containing protein</fullName>
    </recommendedName>
</protein>
<feature type="transmembrane region" description="Helical" evidence="1">
    <location>
        <begin position="66"/>
        <end position="83"/>
    </location>
</feature>
<dbReference type="RefSeq" id="WP_005762974.1">
    <property type="nucleotide sequence ID" value="NZ_CP067024.1"/>
</dbReference>
<feature type="transmembrane region" description="Helical" evidence="1">
    <location>
        <begin position="182"/>
        <end position="199"/>
    </location>
</feature>
<dbReference type="Proteomes" id="UP000271631">
    <property type="component" value="Unassembled WGS sequence"/>
</dbReference>
<name>A0A0N0G1M1_PSEYM</name>
<gene>
    <name evidence="2" type="ORF">ALP13_00911</name>
</gene>
<feature type="transmembrane region" description="Helical" evidence="1">
    <location>
        <begin position="116"/>
        <end position="138"/>
    </location>
</feature>
<comment type="caution">
    <text evidence="2">The sequence shown here is derived from an EMBL/GenBank/DDBJ whole genome shotgun (WGS) entry which is preliminary data.</text>
</comment>
<dbReference type="EMBL" id="RBUQ01000176">
    <property type="protein sequence ID" value="RMV36279.1"/>
    <property type="molecule type" value="Genomic_DNA"/>
</dbReference>
<feature type="transmembrane region" description="Helical" evidence="1">
    <location>
        <begin position="229"/>
        <end position="246"/>
    </location>
</feature>
<feature type="transmembrane region" description="Helical" evidence="1">
    <location>
        <begin position="158"/>
        <end position="177"/>
    </location>
</feature>
<feature type="transmembrane region" description="Helical" evidence="1">
    <location>
        <begin position="36"/>
        <end position="54"/>
    </location>
</feature>
<feature type="transmembrane region" description="Helical" evidence="1">
    <location>
        <begin position="89"/>
        <end position="107"/>
    </location>
</feature>
<proteinExistence type="predicted"/>
<reference evidence="2 3" key="1">
    <citation type="submission" date="2018-08" db="EMBL/GenBank/DDBJ databases">
        <title>Recombination of ecologically and evolutionarily significant loci maintains genetic cohesion in the Pseudomonas syringae species complex.</title>
        <authorList>
            <person name="Dillon M."/>
            <person name="Thakur S."/>
            <person name="Almeida R.N.D."/>
            <person name="Weir B.S."/>
            <person name="Guttman D.S."/>
        </authorList>
    </citation>
    <scope>NUCLEOTIDE SEQUENCE [LARGE SCALE GENOMIC DNA]</scope>
    <source>
        <strain evidence="2 3">ICMP 11281</strain>
    </source>
</reference>
<evidence type="ECO:0000313" key="2">
    <source>
        <dbReference type="EMBL" id="RMV36279.1"/>
    </source>
</evidence>
<keyword evidence="1" id="KW-1133">Transmembrane helix</keyword>
<sequence length="391" mass="43698">MSVDRITLPGSKIQTYFTAVLIVFLLSFILNSSAKITNNLFYALIALPGLFFLIKYRGAGVFARPLSIAWVVFMACFLVPALQVQEFQYYKHIVYVSLFVFAVSGLTDNGVFRRGLFVRGMFWVIGLYILLSSIHSWVTGQFVFGQRVAILPGRMENVIYASGWLVCSLALALPLWAKERRWVEAVCAVLFTLLITAFVVQTRTALVGMAFLFLACTAYSLYRFPLRTVVGLLVLGVVAAAGFWIVKDEQWVALLMVRGDSYRIELFEIMTGEWHRCGWILGCGVDFYTTKTLTGGVPIQHPHNIFVSLGLYTGAASLVMFLVVMAMTLWNALRNADAWGLYLACALLMLNFDGGQLVGNPDELWVLVLLPATMVLGRVVQTHRLRLPTEV</sequence>